<accession>A0A8T2PVR3</accession>
<feature type="compositionally biased region" description="Polar residues" evidence="1">
    <location>
        <begin position="1"/>
        <end position="11"/>
    </location>
</feature>
<feature type="region of interest" description="Disordered" evidence="1">
    <location>
        <begin position="1"/>
        <end position="23"/>
    </location>
</feature>
<organism evidence="2 3">
    <name type="scientific">Albula glossodonta</name>
    <name type="common">roundjaw bonefish</name>
    <dbReference type="NCBI Taxonomy" id="121402"/>
    <lineage>
        <taxon>Eukaryota</taxon>
        <taxon>Metazoa</taxon>
        <taxon>Chordata</taxon>
        <taxon>Craniata</taxon>
        <taxon>Vertebrata</taxon>
        <taxon>Euteleostomi</taxon>
        <taxon>Actinopterygii</taxon>
        <taxon>Neopterygii</taxon>
        <taxon>Teleostei</taxon>
        <taxon>Albuliformes</taxon>
        <taxon>Albulidae</taxon>
        <taxon>Albula</taxon>
    </lineage>
</organism>
<proteinExistence type="predicted"/>
<gene>
    <name evidence="2" type="ORF">JZ751_000259</name>
</gene>
<keyword evidence="3" id="KW-1185">Reference proteome</keyword>
<dbReference type="AlphaFoldDB" id="A0A8T2PVR3"/>
<name>A0A8T2PVR3_9TELE</name>
<comment type="caution">
    <text evidence="2">The sequence shown here is derived from an EMBL/GenBank/DDBJ whole genome shotgun (WGS) entry which is preliminary data.</text>
</comment>
<evidence type="ECO:0000313" key="2">
    <source>
        <dbReference type="EMBL" id="KAG9355421.1"/>
    </source>
</evidence>
<dbReference type="Proteomes" id="UP000824540">
    <property type="component" value="Unassembled WGS sequence"/>
</dbReference>
<evidence type="ECO:0000256" key="1">
    <source>
        <dbReference type="SAM" id="MobiDB-lite"/>
    </source>
</evidence>
<reference evidence="2" key="1">
    <citation type="thesis" date="2021" institute="BYU ScholarsArchive" country="Provo, UT, USA">
        <title>Applications of and Algorithms for Genome Assembly and Genomic Analyses with an Emphasis on Marine Teleosts.</title>
        <authorList>
            <person name="Pickett B.D."/>
        </authorList>
    </citation>
    <scope>NUCLEOTIDE SEQUENCE</scope>
    <source>
        <strain evidence="2">HI-2016</strain>
    </source>
</reference>
<protein>
    <submittedName>
        <fullName evidence="2">Uncharacterized protein</fullName>
    </submittedName>
</protein>
<evidence type="ECO:0000313" key="3">
    <source>
        <dbReference type="Proteomes" id="UP000824540"/>
    </source>
</evidence>
<dbReference type="EMBL" id="JAFBMS010000001">
    <property type="protein sequence ID" value="KAG9355421.1"/>
    <property type="molecule type" value="Genomic_DNA"/>
</dbReference>
<sequence>MPAGVLSSSKQVDPDTGSYFGLQARTRQEAQSGGSWDDKGKMHADICEGLMWETSHDNCVRVWSCEGSAANILWKFCIGRLLHGEMNSAAVSPFILFR</sequence>